<reference evidence="5 6" key="1">
    <citation type="submission" date="2019-11" db="EMBL/GenBank/DDBJ databases">
        <title>Novel species isolated from a subtropical stream in China.</title>
        <authorList>
            <person name="Lu H."/>
        </authorList>
    </citation>
    <scope>NUCLEOTIDE SEQUENCE [LARGE SCALE GENOMIC DNA]</scope>
    <source>
        <strain evidence="5 6">FT92W</strain>
    </source>
</reference>
<name>A0A7X2IRE5_9BURK</name>
<dbReference type="GO" id="GO:0009229">
    <property type="term" value="P:thiamine diphosphate biosynthetic process"/>
    <property type="evidence" value="ECO:0007669"/>
    <property type="project" value="UniProtKB-UniPathway"/>
</dbReference>
<dbReference type="PANTHER" id="PTHR20858:SF17">
    <property type="entry name" value="HYDROXYMETHYLPYRIMIDINE_PHOSPHOMETHYLPYRIMIDINE KINASE THI20-RELATED"/>
    <property type="match status" value="1"/>
</dbReference>
<feature type="domain" description="Pyridoxamine kinase/Phosphomethylpyrimidine kinase" evidence="4">
    <location>
        <begin position="44"/>
        <end position="183"/>
    </location>
</feature>
<dbReference type="GO" id="GO:0005829">
    <property type="term" value="C:cytosol"/>
    <property type="evidence" value="ECO:0007669"/>
    <property type="project" value="TreeGrafter"/>
</dbReference>
<dbReference type="GO" id="GO:0008972">
    <property type="term" value="F:phosphomethylpyrimidine kinase activity"/>
    <property type="evidence" value="ECO:0007669"/>
    <property type="project" value="InterPro"/>
</dbReference>
<dbReference type="CDD" id="cd01169">
    <property type="entry name" value="HMPP_kinase"/>
    <property type="match status" value="1"/>
</dbReference>
<dbReference type="InterPro" id="IPR004399">
    <property type="entry name" value="HMP/HMP-P_kinase_dom"/>
</dbReference>
<evidence type="ECO:0000259" key="4">
    <source>
        <dbReference type="Pfam" id="PF08543"/>
    </source>
</evidence>
<evidence type="ECO:0000313" key="6">
    <source>
        <dbReference type="Proteomes" id="UP000446768"/>
    </source>
</evidence>
<dbReference type="GO" id="GO:0008902">
    <property type="term" value="F:hydroxymethylpyrimidine kinase activity"/>
    <property type="evidence" value="ECO:0007669"/>
    <property type="project" value="UniProtKB-EC"/>
</dbReference>
<accession>A0A7X2IRE5</accession>
<dbReference type="InterPro" id="IPR029056">
    <property type="entry name" value="Ribokinase-like"/>
</dbReference>
<dbReference type="InterPro" id="IPR013749">
    <property type="entry name" value="PM/HMP-P_kinase-1"/>
</dbReference>
<evidence type="ECO:0000313" key="5">
    <source>
        <dbReference type="EMBL" id="MRV74540.1"/>
    </source>
</evidence>
<evidence type="ECO:0000256" key="3">
    <source>
        <dbReference type="SAM" id="MobiDB-lite"/>
    </source>
</evidence>
<keyword evidence="5" id="KW-0808">Transferase</keyword>
<sequence>MPASIHCYSRYPTFYQVKCRIRYLNLPAVQNQTSPLILTFGASDPVGATGVTADLAVFSALGCNGLAVTTALLIGDSASVEDMQEVDPDWVADQARVLLEDAAVAAFKIGALHDLEHASAIAEIVSDYPDAALVLDPFGSRLPDIGDDADEMLTIVRQLLVPQASVLVLSRDELARLAETWSEGDDNAESDEDGEDAGDADDEADDEVADEVEDKRRPAAPPRPVARIPVPPGCELPDEAEEADPVAAGARHLIRLGCEFVLVTGTIGEGDGGRANTLYSAEGLVRHDGWRHLPGPFIGAGGTLSAAIAAFLAQGADTPQAVGLAQEYTHGALAHAQRYGMGKLVPNRTYRMQAI</sequence>
<comment type="caution">
    <text evidence="5">The sequence shown here is derived from an EMBL/GenBank/DDBJ whole genome shotgun (WGS) entry which is preliminary data.</text>
</comment>
<feature type="domain" description="Pyridoxamine kinase/Phosphomethylpyrimidine kinase" evidence="4">
    <location>
        <begin position="240"/>
        <end position="343"/>
    </location>
</feature>
<dbReference type="Gene3D" id="3.40.1190.20">
    <property type="match status" value="1"/>
</dbReference>
<dbReference type="PANTHER" id="PTHR20858">
    <property type="entry name" value="PHOSPHOMETHYLPYRIMIDINE KINASE"/>
    <property type="match status" value="1"/>
</dbReference>
<feature type="region of interest" description="Disordered" evidence="3">
    <location>
        <begin position="180"/>
        <end position="242"/>
    </location>
</feature>
<evidence type="ECO:0000256" key="2">
    <source>
        <dbReference type="ARBA" id="ARBA00012135"/>
    </source>
</evidence>
<gene>
    <name evidence="5" type="ORF">GJ700_22790</name>
</gene>
<keyword evidence="5" id="KW-0418">Kinase</keyword>
<dbReference type="GO" id="GO:0009228">
    <property type="term" value="P:thiamine biosynthetic process"/>
    <property type="evidence" value="ECO:0007669"/>
    <property type="project" value="InterPro"/>
</dbReference>
<dbReference type="UniPathway" id="UPA00060">
    <property type="reaction ID" value="UER00138"/>
</dbReference>
<dbReference type="EMBL" id="WKJJ01000015">
    <property type="protein sequence ID" value="MRV74540.1"/>
    <property type="molecule type" value="Genomic_DNA"/>
</dbReference>
<dbReference type="EC" id="2.7.1.49" evidence="2"/>
<keyword evidence="6" id="KW-1185">Reference proteome</keyword>
<comment type="pathway">
    <text evidence="1">Cofactor biosynthesis; thiamine diphosphate biosynthesis.</text>
</comment>
<organism evidence="5 6">
    <name type="scientific">Pseudoduganella rivuli</name>
    <dbReference type="NCBI Taxonomy" id="2666085"/>
    <lineage>
        <taxon>Bacteria</taxon>
        <taxon>Pseudomonadati</taxon>
        <taxon>Pseudomonadota</taxon>
        <taxon>Betaproteobacteria</taxon>
        <taxon>Burkholderiales</taxon>
        <taxon>Oxalobacteraceae</taxon>
        <taxon>Telluria group</taxon>
        <taxon>Pseudoduganella</taxon>
    </lineage>
</organism>
<dbReference type="AlphaFoldDB" id="A0A7X2IRE5"/>
<feature type="compositionally biased region" description="Pro residues" evidence="3">
    <location>
        <begin position="219"/>
        <end position="234"/>
    </location>
</feature>
<evidence type="ECO:0000256" key="1">
    <source>
        <dbReference type="ARBA" id="ARBA00004948"/>
    </source>
</evidence>
<protein>
    <recommendedName>
        <fullName evidence="2">hydroxymethylpyrimidine kinase</fullName>
        <ecNumber evidence="2">2.7.1.49</ecNumber>
    </recommendedName>
</protein>
<proteinExistence type="predicted"/>
<feature type="compositionally biased region" description="Acidic residues" evidence="3">
    <location>
        <begin position="182"/>
        <end position="212"/>
    </location>
</feature>
<dbReference type="Pfam" id="PF08543">
    <property type="entry name" value="Phos_pyr_kin"/>
    <property type="match status" value="2"/>
</dbReference>
<dbReference type="Proteomes" id="UP000446768">
    <property type="component" value="Unassembled WGS sequence"/>
</dbReference>
<dbReference type="SUPFAM" id="SSF53613">
    <property type="entry name" value="Ribokinase-like"/>
    <property type="match status" value="2"/>
</dbReference>